<keyword evidence="3 11" id="KW-0813">Transport</keyword>
<dbReference type="InterPro" id="IPR038050">
    <property type="entry name" value="Neuro_actylchol_rec"/>
</dbReference>
<dbReference type="SUPFAM" id="SSF90112">
    <property type="entry name" value="Neurotransmitter-gated ion-channel transmembrane pore"/>
    <property type="match status" value="1"/>
</dbReference>
<organism evidence="14 15">
    <name type="scientific">Chironomus riparius</name>
    <dbReference type="NCBI Taxonomy" id="315576"/>
    <lineage>
        <taxon>Eukaryota</taxon>
        <taxon>Metazoa</taxon>
        <taxon>Ecdysozoa</taxon>
        <taxon>Arthropoda</taxon>
        <taxon>Hexapoda</taxon>
        <taxon>Insecta</taxon>
        <taxon>Pterygota</taxon>
        <taxon>Neoptera</taxon>
        <taxon>Endopterygota</taxon>
        <taxon>Diptera</taxon>
        <taxon>Nematocera</taxon>
        <taxon>Chironomoidea</taxon>
        <taxon>Chironomidae</taxon>
        <taxon>Chironominae</taxon>
        <taxon>Chironomus</taxon>
    </lineage>
</organism>
<dbReference type="Gene3D" id="2.70.170.10">
    <property type="entry name" value="Neurotransmitter-gated ion-channel ligand-binding domain"/>
    <property type="match status" value="1"/>
</dbReference>
<evidence type="ECO:0000313" key="15">
    <source>
        <dbReference type="Proteomes" id="UP001153620"/>
    </source>
</evidence>
<dbReference type="Proteomes" id="UP001153620">
    <property type="component" value="Chromosome 1"/>
</dbReference>
<name>A0A9N9RKF5_9DIPT</name>
<keyword evidence="5 11" id="KW-0812">Transmembrane</keyword>
<keyword evidence="15" id="KW-1185">Reference proteome</keyword>
<dbReference type="AlphaFoldDB" id="A0A9N9RKF5"/>
<dbReference type="GO" id="GO:0099095">
    <property type="term" value="F:ligand-gated monoatomic anion channel activity"/>
    <property type="evidence" value="ECO:0007669"/>
    <property type="project" value="UniProtKB-ARBA"/>
</dbReference>
<dbReference type="CDD" id="cd19049">
    <property type="entry name" value="LGIC_TM_anion"/>
    <property type="match status" value="1"/>
</dbReference>
<comment type="similarity">
    <text evidence="11">Belongs to the ligand-gated ion channel (TC 1.A.9) family.</text>
</comment>
<dbReference type="InterPro" id="IPR018000">
    <property type="entry name" value="Neurotransmitter_ion_chnl_CS"/>
</dbReference>
<evidence type="ECO:0000256" key="3">
    <source>
        <dbReference type="ARBA" id="ARBA00022448"/>
    </source>
</evidence>
<feature type="domain" description="Neurotransmitter-gated ion-channel transmembrane" evidence="13">
    <location>
        <begin position="192"/>
        <end position="417"/>
    </location>
</feature>
<dbReference type="GO" id="GO:0005230">
    <property type="term" value="F:extracellular ligand-gated monoatomic ion channel activity"/>
    <property type="evidence" value="ECO:0007669"/>
    <property type="project" value="InterPro"/>
</dbReference>
<comment type="subcellular location">
    <subcellularLocation>
        <location evidence="2">Cell membrane</location>
    </subcellularLocation>
    <subcellularLocation>
        <location evidence="1">Membrane</location>
        <topology evidence="1">Multi-pass membrane protein</topology>
    </subcellularLocation>
</comment>
<dbReference type="OrthoDB" id="3176171at2759"/>
<dbReference type="Pfam" id="PF02932">
    <property type="entry name" value="Neur_chan_memb"/>
    <property type="match status" value="1"/>
</dbReference>
<dbReference type="InterPro" id="IPR036734">
    <property type="entry name" value="Neur_chan_lig-bd_sf"/>
</dbReference>
<evidence type="ECO:0000259" key="12">
    <source>
        <dbReference type="Pfam" id="PF02931"/>
    </source>
</evidence>
<evidence type="ECO:0000256" key="9">
    <source>
        <dbReference type="ARBA" id="ARBA00023136"/>
    </source>
</evidence>
<keyword evidence="10 11" id="KW-0407">Ion channel</keyword>
<evidence type="ECO:0000256" key="10">
    <source>
        <dbReference type="ARBA" id="ARBA00023303"/>
    </source>
</evidence>
<dbReference type="Pfam" id="PF02931">
    <property type="entry name" value="Neur_chan_LBD"/>
    <property type="match status" value="1"/>
</dbReference>
<dbReference type="InterPro" id="IPR006201">
    <property type="entry name" value="Neur_channel"/>
</dbReference>
<dbReference type="PROSITE" id="PS00236">
    <property type="entry name" value="NEUROTR_ION_CHANNEL"/>
    <property type="match status" value="1"/>
</dbReference>
<dbReference type="InterPro" id="IPR006028">
    <property type="entry name" value="GABAA/Glycine_rcpt"/>
</dbReference>
<feature type="transmembrane region" description="Helical" evidence="11">
    <location>
        <begin position="249"/>
        <end position="272"/>
    </location>
</feature>
<dbReference type="InterPro" id="IPR036719">
    <property type="entry name" value="Neuro-gated_channel_TM_sf"/>
</dbReference>
<evidence type="ECO:0000256" key="8">
    <source>
        <dbReference type="ARBA" id="ARBA00023065"/>
    </source>
</evidence>
<dbReference type="PANTHER" id="PTHR18945">
    <property type="entry name" value="NEUROTRANSMITTER GATED ION CHANNEL"/>
    <property type="match status" value="1"/>
</dbReference>
<comment type="caution">
    <text evidence="11">Lacks conserved residue(s) required for the propagation of feature annotation.</text>
</comment>
<evidence type="ECO:0000313" key="14">
    <source>
        <dbReference type="EMBL" id="CAG9798513.1"/>
    </source>
</evidence>
<dbReference type="InterPro" id="IPR006202">
    <property type="entry name" value="Neur_chan_lig-bd"/>
</dbReference>
<keyword evidence="4" id="KW-1003">Cell membrane</keyword>
<evidence type="ECO:0000256" key="6">
    <source>
        <dbReference type="ARBA" id="ARBA00022729"/>
    </source>
</evidence>
<dbReference type="PRINTS" id="PR00252">
    <property type="entry name" value="NRIONCHANNEL"/>
</dbReference>
<reference evidence="14" key="2">
    <citation type="submission" date="2022-10" db="EMBL/GenBank/DDBJ databases">
        <authorList>
            <consortium name="ENA_rothamsted_submissions"/>
            <consortium name="culmorum"/>
            <person name="King R."/>
        </authorList>
    </citation>
    <scope>NUCLEOTIDE SEQUENCE</scope>
</reference>
<keyword evidence="6" id="KW-0732">Signal</keyword>
<keyword evidence="9 11" id="KW-0472">Membrane</keyword>
<evidence type="ECO:0000256" key="4">
    <source>
        <dbReference type="ARBA" id="ARBA00022475"/>
    </source>
</evidence>
<dbReference type="SUPFAM" id="SSF63712">
    <property type="entry name" value="Nicotinic receptor ligand binding domain-like"/>
    <property type="match status" value="1"/>
</dbReference>
<dbReference type="Gene3D" id="1.20.58.390">
    <property type="entry name" value="Neurotransmitter-gated ion-channel transmembrane domain"/>
    <property type="match status" value="1"/>
</dbReference>
<feature type="transmembrane region" description="Helical" evidence="11">
    <location>
        <begin position="188"/>
        <end position="208"/>
    </location>
</feature>
<feature type="transmembrane region" description="Helical" evidence="11">
    <location>
        <begin position="403"/>
        <end position="420"/>
    </location>
</feature>
<keyword evidence="7 11" id="KW-1133">Transmembrane helix</keyword>
<dbReference type="EMBL" id="OU895877">
    <property type="protein sequence ID" value="CAG9798513.1"/>
    <property type="molecule type" value="Genomic_DNA"/>
</dbReference>
<dbReference type="GO" id="GO:0004888">
    <property type="term" value="F:transmembrane signaling receptor activity"/>
    <property type="evidence" value="ECO:0007669"/>
    <property type="project" value="InterPro"/>
</dbReference>
<dbReference type="GO" id="GO:0005886">
    <property type="term" value="C:plasma membrane"/>
    <property type="evidence" value="ECO:0007669"/>
    <property type="project" value="UniProtKB-SubCell"/>
</dbReference>
<evidence type="ECO:0000256" key="11">
    <source>
        <dbReference type="RuleBase" id="RU000687"/>
    </source>
</evidence>
<evidence type="ECO:0000256" key="7">
    <source>
        <dbReference type="ARBA" id="ARBA00022989"/>
    </source>
</evidence>
<sequence>MQNLDTHNLQFTLQMRFQIRYIDDRLEFSKVGSNQTEPIIGEKDIRDQLWTPHIFFVNEKTSGTLGTDNRDIITAIHPNGTVIISSRIQETLYCSMKFKNFPFDQQHCKLTIGNWIYNSSQVKLHWESIRPFTIGSDKILTEYTYMNTITNESEINASQVGQQYGDFTGNYSTLIFVMNLDRSIGYYLLDYYFPSIMLVAISWVSFWLQADQAAPRAMLGTTAMLTFITLSSSQTKTLPKVSYIKSSEIWFIVCAMFIFASLIEFAFVNLLWRRKKNVLLEEVTTANILKETLTPMMLRRSLDSNSGSLRRAQSDTSLDRFNREDLTVKNNNFGINLTVPNQMNNQLSIPTVSKDTTDSNKTITDIKVSIPTTTEPSVPKKKKKFTTLTHQEIAILLDKEARLVFPCAFLFFNVVYWIFVNI</sequence>
<dbReference type="InterPro" id="IPR006029">
    <property type="entry name" value="Neurotrans-gated_channel_TM"/>
</dbReference>
<reference evidence="14" key="1">
    <citation type="submission" date="2022-01" db="EMBL/GenBank/DDBJ databases">
        <authorList>
            <person name="King R."/>
        </authorList>
    </citation>
    <scope>NUCLEOTIDE SEQUENCE</scope>
</reference>
<evidence type="ECO:0000256" key="1">
    <source>
        <dbReference type="ARBA" id="ARBA00004141"/>
    </source>
</evidence>
<dbReference type="GO" id="GO:0005254">
    <property type="term" value="F:chloride channel activity"/>
    <property type="evidence" value="ECO:0007669"/>
    <property type="project" value="UniProtKB-ARBA"/>
</dbReference>
<dbReference type="PRINTS" id="PR00253">
    <property type="entry name" value="GABAARECEPTR"/>
</dbReference>
<dbReference type="CDD" id="cd18987">
    <property type="entry name" value="LGIC_ECD_anion"/>
    <property type="match status" value="1"/>
</dbReference>
<proteinExistence type="inferred from homology"/>
<evidence type="ECO:0000259" key="13">
    <source>
        <dbReference type="Pfam" id="PF02932"/>
    </source>
</evidence>
<keyword evidence="8 11" id="KW-0406">Ion transport</keyword>
<evidence type="ECO:0000256" key="5">
    <source>
        <dbReference type="ARBA" id="ARBA00022692"/>
    </source>
</evidence>
<feature type="domain" description="Neurotransmitter-gated ion-channel ligand-binding" evidence="12">
    <location>
        <begin position="2"/>
        <end position="183"/>
    </location>
</feature>
<gene>
    <name evidence="14" type="ORF">CHIRRI_LOCUS1495</name>
</gene>
<accession>A0A9N9RKF5</accession>
<protein>
    <submittedName>
        <fullName evidence="14">Uncharacterized protein</fullName>
    </submittedName>
</protein>
<evidence type="ECO:0000256" key="2">
    <source>
        <dbReference type="ARBA" id="ARBA00004236"/>
    </source>
</evidence>